<feature type="region of interest" description="Disordered" evidence="1">
    <location>
        <begin position="254"/>
        <end position="283"/>
    </location>
</feature>
<dbReference type="GO" id="GO:0003676">
    <property type="term" value="F:nucleic acid binding"/>
    <property type="evidence" value="ECO:0007669"/>
    <property type="project" value="InterPro"/>
</dbReference>
<evidence type="ECO:0000259" key="4">
    <source>
        <dbReference type="Pfam" id="PF13456"/>
    </source>
</evidence>
<feature type="region of interest" description="Disordered" evidence="1">
    <location>
        <begin position="1730"/>
        <end position="1756"/>
    </location>
</feature>
<feature type="region of interest" description="Disordered" evidence="1">
    <location>
        <begin position="313"/>
        <end position="341"/>
    </location>
</feature>
<organism evidence="8">
    <name type="scientific">Fagus sylvatica</name>
    <name type="common">Beechnut</name>
    <dbReference type="NCBI Taxonomy" id="28930"/>
    <lineage>
        <taxon>Eukaryota</taxon>
        <taxon>Viridiplantae</taxon>
        <taxon>Streptophyta</taxon>
        <taxon>Embryophyta</taxon>
        <taxon>Tracheophyta</taxon>
        <taxon>Spermatophyta</taxon>
        <taxon>Magnoliopsida</taxon>
        <taxon>eudicotyledons</taxon>
        <taxon>Gunneridae</taxon>
        <taxon>Pentapetalae</taxon>
        <taxon>rosids</taxon>
        <taxon>fabids</taxon>
        <taxon>Fagales</taxon>
        <taxon>Fagaceae</taxon>
        <taxon>Fagus</taxon>
    </lineage>
</organism>
<dbReference type="SUPFAM" id="SSF53098">
    <property type="entry name" value="Ribonuclease H-like"/>
    <property type="match status" value="1"/>
</dbReference>
<dbReference type="SUPFAM" id="SSF56672">
    <property type="entry name" value="DNA/RNA polymerases"/>
    <property type="match status" value="1"/>
</dbReference>
<feature type="domain" description="RNase H type-1" evidence="4">
    <location>
        <begin position="1476"/>
        <end position="1576"/>
    </location>
</feature>
<dbReference type="PANTHER" id="PTHR33116:SF86">
    <property type="entry name" value="REVERSE TRANSCRIPTASE DOMAIN-CONTAINING PROTEIN"/>
    <property type="match status" value="1"/>
</dbReference>
<evidence type="ECO:0000259" key="5">
    <source>
        <dbReference type="Pfam" id="PF13966"/>
    </source>
</evidence>
<evidence type="ECO:0000259" key="2">
    <source>
        <dbReference type="Pfam" id="PF00078"/>
    </source>
</evidence>
<sequence>MESMESMWEKFSLTEHEEDTYDLGASLDQSSHVLAAKFVTRRTVNAESVARTFKPLWKTAHGFTVKDMGENRMVFSFEDVVDLERVLLNEPWTYDKHLVILQRIVSDVAIESVVFSSVPFWIQIHGLPIRSQKAEVAEGIGRSLGEVDPFLESEGFAGGGSYVRIRVRLDCSKPLCRGRRVRLGEGRMGWLSFKFERLPIFCYHCGLLTHAIKDCEAWLRQGGGDIEGPHQYGDWLRANAEYVGKTRVVSVKGCRREPPSGGGFSRDMSFTPRPPPSSAESVPRETNMEIPIFQGGVTVDPIVPDITPKSREQLRENDLEPLSNSNDKAGKSNHSSDVAVETGGPFSTVAQCVERVEQIQVWGSSPEVLAKPKHTKWKKLAREVVKELTDLVRIKDPSAVFIIETWLDEDRLEILRCKLSFANKLVVPRRNRGGGLVLFWKRDLAMTIKSFSTCHIDTIINEGTELAWRFTGFYGAPETQNRAHSWNVLRTLHQQFSLPWCCAGDFNELVSGEEKKGGRPRPDAQMQAFRSVLRLGRLWFSGLGDLMDPSLHGVTTGSMELLFGLDGWIDLMVKVQNGFSNGFSGFRTLGFTTSQGSLSDHMPLWLSPTVVGHSPRRQVFRFESMWLTDEGCQRTVEDAWRNNHDGSHMVQLWNQVKDCRRRLRFWSRNSFGSVRRALAEKRKQLEKAELISMHGGDHSRVMTLRSELGILLEREEKMWSQRSRASWLQEGDRNTRFFHSRASQRRRRNTIVGLSDDNGSWCDQPNQVVGIALDYFQNLFHTMGPTDVDRVLDHIPHVITEDMHSILSKEYSASEVERAIMQMGPRTAPGPDGMPPLFYQSFWPLIGNDVTAAVLSSLNSGIPQIIVLMDPVSLSYLMSYSVLLNGETHGFFKPTRGLRQGDPLSPYLFLLCTEGFHGLLKAATASGDIHGVSISRYGPKLSHLFFADDSLLFCKANVQECQKVLDILSLYERASGQSINKAKTTLFFSKSTPAADQADIIRFLGVPVLKSYEKYLGLPSFIGRSKMKSFAFIKDRVWLKLQGWKERLLSQAGREILIKAVVQAIPTYSMSCFRLPDRLCHELEGLMRRFWWGHGDNKRKICWIKWKSLCQPKSWGGMGFRGLKQFNTALLGKQVWRLMTEKDSLFYKVFQAKFFPRGSIMEAKENSRGSFAWKSILGARQLIRSGMWWRVGDGSQVKVWGDSWLPTLSAPKLISPCPSPLTDLTVEKLIDPNTHSWALGNYEPYLLPFEVAEISRIPLSLCGARDALVWPASSDGLFSVRSAYRLLLNQEVSLTPSSSSNDFMRRLWKSIWSLPVTPKVRNFLWRACGESLSTSLNLWKRKVIVAPICDQCQGSPEDALHALWSCPIVARVGQKENWLSPLFSRNFLDFTDVVSAILEMGPMCQAALFGFLAWSIWQVRNKRRLNQGGVDLEGVNQRAYCLASEFSAGLVNQLPRPAPPRCLHWSPPPPGYVKVNYDGAVFLETMEAGLGVVIRDELGRPMVSLSQKVPFPGSSTAVEALALRRAMFLAIEMGFYSVIVEGDSEMLVRAVTSLGGSATVYGHVVEDVQYLTQQMTHCIRLTKEEEEGFLVLAEKCENAAEECALSLFGRFLSNKSYNRRAIREDLHASNARFDHIHLWVQLWGLPFDLISKPMVQEIEDRMGTCVKIDERPWSSDQARFMRIRVELEIQKPLRRGGMVISPKGIRTWVHYWSVEEFQYGDWLRAFGGNQGMGSRRNPPRSEKEGGGPGSRPKHPPVRIFTGHLLRKALMGRALMGRILKGVHLGNKLDGQNGMLIKLLRTRRGLLKSVVGLRMVPWTRTRFFLWRWLQSNPSALNGSPQLELSGAWEPPYSSCVIVSSEDTSDTEGKVWRLTGFYSHLEAQKRSESWALLDHLHRLVSHPWLCMGDFNEVMFASEHRGQHPRPEGQMRAFREVLAHCQLGDMGFQGADLVVHLPCSMSDHAPILVRAMEHHNPPKMRKWLHRFEEKWAYHPNYEEVVRAAWGSSLRSGNPMFRLCEKIKEVQMALVAWSFRVMGRSSIILNEKLAALDALKQANGDGHHGDQLRSIEKEVDELLLRDEVIDVVERRVTPDITHQLCLPFTGPNVHQAVFQMNLSKSLGPDGRLITDNVTVAYELLHGLKAKRVGKKRQMAIKLDMSKAYDLVEWNFLEGIMSKLGFAGQWINLIMACLKSVSYAILFNGEPHGLITPSRGIRISHLLFVDDSLIFCEASVLECERLGTLLDLYEDASRQQVNRQKIALFFSKNTPSPIRIEVKQFWGVSSSSQFAKYLGLLASIGRNKGQTFRRVKDRLIRRLKGWNERFLSKAGREVLIKAIVQAILAYSMSVFMLPRGWCDEINALVAKYWGFAGVLLEDSLGIADGRGALEDKIKFYELIDSERGSWDEAKVDRVFEAHNATLVKQTPIHLGQGRDKVQWIHDKKREFSVRSAYNVASNAPGKTKHLVWRACQNLLPTRANLLHRHIIPSALFLICNQENEDVSHVLWGCPYARDMWSMASPHLEKTACSMDDFCNIAQYIFGRMMPNERTQWMSITWALWSARNKFLFEGVLIPPGKVVEIGNNLWGDFAKAVSRGMLHSPPP</sequence>
<proteinExistence type="predicted"/>
<feature type="domain" description="Reverse transcriptase zinc-binding" evidence="5">
    <location>
        <begin position="1278"/>
        <end position="1371"/>
    </location>
</feature>
<dbReference type="InterPro" id="IPR025558">
    <property type="entry name" value="DUF4283"/>
</dbReference>
<evidence type="ECO:0008006" key="9">
    <source>
        <dbReference type="Google" id="ProtNLM"/>
    </source>
</evidence>
<feature type="compositionally biased region" description="Polar residues" evidence="1">
    <location>
        <begin position="322"/>
        <end position="336"/>
    </location>
</feature>
<dbReference type="Pfam" id="PF00078">
    <property type="entry name" value="RVT_1"/>
    <property type="match status" value="1"/>
</dbReference>
<dbReference type="InterPro" id="IPR005135">
    <property type="entry name" value="Endo/exonuclease/phosphatase"/>
</dbReference>
<evidence type="ECO:0000313" key="8">
    <source>
        <dbReference type="EMBL" id="SPC78638.1"/>
    </source>
</evidence>
<dbReference type="InterPro" id="IPR026960">
    <property type="entry name" value="RVT-Znf"/>
</dbReference>
<protein>
    <recommendedName>
        <fullName evidence="9">Reverse transcriptase domain-containing protein</fullName>
    </recommendedName>
</protein>
<dbReference type="EMBL" id="OIVN01000340">
    <property type="protein sequence ID" value="SPC78638.1"/>
    <property type="molecule type" value="Genomic_DNA"/>
</dbReference>
<feature type="domain" description="Zinc knuckle CX2CX4HX4C" evidence="7">
    <location>
        <begin position="169"/>
        <end position="216"/>
    </location>
</feature>
<reference evidence="8" key="1">
    <citation type="submission" date="2018-02" db="EMBL/GenBank/DDBJ databases">
        <authorList>
            <person name="Cohen D.B."/>
            <person name="Kent A.D."/>
        </authorList>
    </citation>
    <scope>NUCLEOTIDE SEQUENCE</scope>
</reference>
<evidence type="ECO:0000256" key="1">
    <source>
        <dbReference type="SAM" id="MobiDB-lite"/>
    </source>
</evidence>
<dbReference type="InterPro" id="IPR000477">
    <property type="entry name" value="RT_dom"/>
</dbReference>
<dbReference type="Pfam" id="PF14392">
    <property type="entry name" value="zf-CCHC_4"/>
    <property type="match status" value="1"/>
</dbReference>
<dbReference type="Pfam" id="PF14111">
    <property type="entry name" value="DUF4283"/>
    <property type="match status" value="1"/>
</dbReference>
<name>A0A2N9EUT1_FAGSY</name>
<dbReference type="CDD" id="cd06222">
    <property type="entry name" value="RNase_H_like"/>
    <property type="match status" value="1"/>
</dbReference>
<feature type="domain" description="Reverse transcriptase zinc-binding" evidence="5">
    <location>
        <begin position="2451"/>
        <end position="2511"/>
    </location>
</feature>
<dbReference type="InterPro" id="IPR036397">
    <property type="entry name" value="RNaseH_sf"/>
</dbReference>
<dbReference type="InterPro" id="IPR002156">
    <property type="entry name" value="RNaseH_domain"/>
</dbReference>
<evidence type="ECO:0000259" key="7">
    <source>
        <dbReference type="Pfam" id="PF14392"/>
    </source>
</evidence>
<dbReference type="Pfam" id="PF13456">
    <property type="entry name" value="RVT_3"/>
    <property type="match status" value="1"/>
</dbReference>
<feature type="domain" description="Endonuclease/exonuclease/phosphatase" evidence="3">
    <location>
        <begin position="386"/>
        <end position="523"/>
    </location>
</feature>
<dbReference type="Pfam" id="PF03372">
    <property type="entry name" value="Exo_endo_phos"/>
    <property type="match status" value="1"/>
</dbReference>
<feature type="domain" description="DUF4283" evidence="6">
    <location>
        <begin position="32"/>
        <end position="109"/>
    </location>
</feature>
<dbReference type="Gene3D" id="3.30.420.10">
    <property type="entry name" value="Ribonuclease H-like superfamily/Ribonuclease H"/>
    <property type="match status" value="1"/>
</dbReference>
<dbReference type="InterPro" id="IPR012337">
    <property type="entry name" value="RNaseH-like_sf"/>
</dbReference>
<evidence type="ECO:0000259" key="6">
    <source>
        <dbReference type="Pfam" id="PF14111"/>
    </source>
</evidence>
<evidence type="ECO:0000259" key="3">
    <source>
        <dbReference type="Pfam" id="PF03372"/>
    </source>
</evidence>
<dbReference type="Pfam" id="PF13966">
    <property type="entry name" value="zf-RVT"/>
    <property type="match status" value="2"/>
</dbReference>
<dbReference type="GO" id="GO:0004523">
    <property type="term" value="F:RNA-DNA hybrid ribonuclease activity"/>
    <property type="evidence" value="ECO:0007669"/>
    <property type="project" value="InterPro"/>
</dbReference>
<feature type="domain" description="Reverse transcriptase" evidence="2">
    <location>
        <begin position="877"/>
        <end position="1007"/>
    </location>
</feature>
<dbReference type="PANTHER" id="PTHR33116">
    <property type="entry name" value="REVERSE TRANSCRIPTASE ZINC-BINDING DOMAIN-CONTAINING PROTEIN-RELATED-RELATED"/>
    <property type="match status" value="1"/>
</dbReference>
<dbReference type="SUPFAM" id="SSF56219">
    <property type="entry name" value="DNase I-like"/>
    <property type="match status" value="2"/>
</dbReference>
<dbReference type="InterPro" id="IPR025836">
    <property type="entry name" value="Zn_knuckle_CX2CX4HX4C"/>
</dbReference>
<dbReference type="InterPro" id="IPR036691">
    <property type="entry name" value="Endo/exonu/phosph_ase_sf"/>
</dbReference>
<gene>
    <name evidence="8" type="ORF">FSB_LOCUS6520</name>
</gene>
<accession>A0A2N9EUT1</accession>
<dbReference type="InterPro" id="IPR043502">
    <property type="entry name" value="DNA/RNA_pol_sf"/>
</dbReference>
<dbReference type="InterPro" id="IPR044730">
    <property type="entry name" value="RNase_H-like_dom_plant"/>
</dbReference>
<dbReference type="Gene3D" id="3.60.10.10">
    <property type="entry name" value="Endonuclease/exonuclease/phosphatase"/>
    <property type="match status" value="2"/>
</dbReference>